<reference evidence="2" key="1">
    <citation type="submission" date="2021-01" db="UniProtKB">
        <authorList>
            <consortium name="EnsemblMetazoa"/>
        </authorList>
    </citation>
    <scope>IDENTIFICATION</scope>
</reference>
<feature type="region of interest" description="Disordered" evidence="1">
    <location>
        <begin position="29"/>
        <end position="48"/>
    </location>
</feature>
<dbReference type="SUPFAM" id="SSF48452">
    <property type="entry name" value="TPR-like"/>
    <property type="match status" value="1"/>
</dbReference>
<dbReference type="OrthoDB" id="6421628at2759"/>
<dbReference type="Proteomes" id="UP000594260">
    <property type="component" value="Unplaced"/>
</dbReference>
<proteinExistence type="predicted"/>
<sequence>MSSTAVASPPIQDEVQLVTEALDGVVGSKESDLSSMGSKDENPPGSSIIADAADETCEGLHLLLTNQFTAAMDKMRPKAHESIYHALGQSTIMFMQAVLTLDMADIKAAQEAIRQGVEVCQRFRRRSSAVYRMLVRPDYNSYTAEELHAELCYAECLLENAVLTFVEDQSLVTFIKGGLKIRSCYQSYKECMQMLATRSWEDSREKRHFESGVHMGVGAFNLMISQLPTRILKLLEFIGFSGNKQLGLQELEIGCRQWDTLRGPLCSIVLITYHTFILFILGLGDGDLDLSQELVTGLLKKYPNGVLSMFFQARQYQVRGDIDNAIQEYRNAIAAQNEWIPFHYICYWEQLWCFTYKGAWDDAIRTADILLDGCRWSKACYQYIRACCLYQKMIEENRPELLDEVVANMRAVPALKQRIAGKSIPIEKFVCKKSEKFIEQGNRLLLPAIELMYTWNSFPMIGKNGQLLLSILGNIEAELPRVKQLKDTEENYIDDYCLAVLLKGVCMRYMGHNLQAEECFKEVLEYEAQIKDDTYLPPFAAAELGYLFLKQNQFEKSREYLDMSRSQYHDYLLESLVHFRIHSAIKSMKSSGFLSTPTTPSPNSSPFSSPVSTPMHPGSVIGDFPYISTSPGVPEKCPLGANSINNNTNAVQTVTE</sequence>
<dbReference type="EnsemblMetazoa" id="XM_022805179">
    <property type="protein sequence ID" value="XP_022660914"/>
    <property type="gene ID" value="LOC111250258"/>
</dbReference>
<dbReference type="AlphaFoldDB" id="A0A7M7K2Y0"/>
<protein>
    <recommendedName>
        <fullName evidence="4">Tetratricopeptide repeat protein 39B</fullName>
    </recommendedName>
</protein>
<dbReference type="Gene3D" id="1.25.40.10">
    <property type="entry name" value="Tetratricopeptide repeat domain"/>
    <property type="match status" value="1"/>
</dbReference>
<dbReference type="Pfam" id="PF10300">
    <property type="entry name" value="Iml2-TPR_39"/>
    <property type="match status" value="1"/>
</dbReference>
<dbReference type="PANTHER" id="PTHR31859:SF9">
    <property type="entry name" value="TETRATRICOPEPTIDE REPEAT PROTEIN 39B"/>
    <property type="match status" value="1"/>
</dbReference>
<dbReference type="GeneID" id="111250258"/>
<evidence type="ECO:0000313" key="2">
    <source>
        <dbReference type="EnsemblMetazoa" id="XP_022660914"/>
    </source>
</evidence>
<evidence type="ECO:0008006" key="4">
    <source>
        <dbReference type="Google" id="ProtNLM"/>
    </source>
</evidence>
<name>A0A7M7K2Y0_VARDE</name>
<dbReference type="RefSeq" id="XP_022660914.1">
    <property type="nucleotide sequence ID" value="XM_022805179.1"/>
</dbReference>
<accession>A0A7M7K2Y0</accession>
<dbReference type="InParanoid" id="A0A7M7K2Y0"/>
<dbReference type="InterPro" id="IPR011990">
    <property type="entry name" value="TPR-like_helical_dom_sf"/>
</dbReference>
<dbReference type="PANTHER" id="PTHR31859">
    <property type="entry name" value="TETRATRICOPEPTIDE REPEAT PROTEIN 39 FAMILY MEMBER"/>
    <property type="match status" value="1"/>
</dbReference>
<organism evidence="2 3">
    <name type="scientific">Varroa destructor</name>
    <name type="common">Honeybee mite</name>
    <dbReference type="NCBI Taxonomy" id="109461"/>
    <lineage>
        <taxon>Eukaryota</taxon>
        <taxon>Metazoa</taxon>
        <taxon>Ecdysozoa</taxon>
        <taxon>Arthropoda</taxon>
        <taxon>Chelicerata</taxon>
        <taxon>Arachnida</taxon>
        <taxon>Acari</taxon>
        <taxon>Parasitiformes</taxon>
        <taxon>Mesostigmata</taxon>
        <taxon>Gamasina</taxon>
        <taxon>Dermanyssoidea</taxon>
        <taxon>Varroidae</taxon>
        <taxon>Varroa</taxon>
    </lineage>
</organism>
<evidence type="ECO:0000256" key="1">
    <source>
        <dbReference type="SAM" id="MobiDB-lite"/>
    </source>
</evidence>
<dbReference type="OMA" id="ELMWAHC"/>
<feature type="compositionally biased region" description="Low complexity" evidence="1">
    <location>
        <begin position="595"/>
        <end position="612"/>
    </location>
</feature>
<dbReference type="KEGG" id="vde:111250258"/>
<keyword evidence="3" id="KW-1185">Reference proteome</keyword>
<feature type="region of interest" description="Disordered" evidence="1">
    <location>
        <begin position="592"/>
        <end position="612"/>
    </location>
</feature>
<evidence type="ECO:0000313" key="3">
    <source>
        <dbReference type="Proteomes" id="UP000594260"/>
    </source>
</evidence>
<dbReference type="InterPro" id="IPR019412">
    <property type="entry name" value="IML2/TPR_39"/>
</dbReference>